<feature type="compositionally biased region" description="Polar residues" evidence="1">
    <location>
        <begin position="83"/>
        <end position="99"/>
    </location>
</feature>
<protein>
    <submittedName>
        <fullName evidence="2">Uncharacterized protein</fullName>
    </submittedName>
</protein>
<feature type="compositionally biased region" description="Low complexity" evidence="1">
    <location>
        <begin position="1"/>
        <end position="17"/>
    </location>
</feature>
<evidence type="ECO:0000313" key="2">
    <source>
        <dbReference type="EMBL" id="KAG2309869.1"/>
    </source>
</evidence>
<comment type="caution">
    <text evidence="2">The sequence shown here is derived from an EMBL/GenBank/DDBJ whole genome shotgun (WGS) entry which is preliminary data.</text>
</comment>
<gene>
    <name evidence="2" type="ORF">Bca52824_029617</name>
</gene>
<feature type="region of interest" description="Disordered" evidence="1">
    <location>
        <begin position="1"/>
        <end position="39"/>
    </location>
</feature>
<dbReference type="Proteomes" id="UP000886595">
    <property type="component" value="Unassembled WGS sequence"/>
</dbReference>
<accession>A0A8X7VEK3</accession>
<dbReference type="AlphaFoldDB" id="A0A8X7VEK3"/>
<feature type="region of interest" description="Disordered" evidence="1">
    <location>
        <begin position="65"/>
        <end position="99"/>
    </location>
</feature>
<organism evidence="2 3">
    <name type="scientific">Brassica carinata</name>
    <name type="common">Ethiopian mustard</name>
    <name type="synonym">Abyssinian cabbage</name>
    <dbReference type="NCBI Taxonomy" id="52824"/>
    <lineage>
        <taxon>Eukaryota</taxon>
        <taxon>Viridiplantae</taxon>
        <taxon>Streptophyta</taxon>
        <taxon>Embryophyta</taxon>
        <taxon>Tracheophyta</taxon>
        <taxon>Spermatophyta</taxon>
        <taxon>Magnoliopsida</taxon>
        <taxon>eudicotyledons</taxon>
        <taxon>Gunneridae</taxon>
        <taxon>Pentapetalae</taxon>
        <taxon>rosids</taxon>
        <taxon>malvids</taxon>
        <taxon>Brassicales</taxon>
        <taxon>Brassicaceae</taxon>
        <taxon>Brassiceae</taxon>
        <taxon>Brassica</taxon>
    </lineage>
</organism>
<sequence length="99" mass="10445">MNIQGASSSGTASSASGHPLPSLVAVMGAPERRKMPLLHPKRRSRGLCIYGLKQSIDMVLKMNGVDPIPRQNIPCESGASAPSPHSDSSQELNQQSPTP</sequence>
<reference evidence="2 3" key="1">
    <citation type="submission" date="2020-02" db="EMBL/GenBank/DDBJ databases">
        <authorList>
            <person name="Ma Q."/>
            <person name="Huang Y."/>
            <person name="Song X."/>
            <person name="Pei D."/>
        </authorList>
    </citation>
    <scope>NUCLEOTIDE SEQUENCE [LARGE SCALE GENOMIC DNA]</scope>
    <source>
        <strain evidence="2">Sxm20200214</strain>
        <tissue evidence="2">Leaf</tissue>
    </source>
</reference>
<dbReference type="EMBL" id="JAAMPC010000006">
    <property type="protein sequence ID" value="KAG2309869.1"/>
    <property type="molecule type" value="Genomic_DNA"/>
</dbReference>
<name>A0A8X7VEK3_BRACI</name>
<keyword evidence="3" id="KW-1185">Reference proteome</keyword>
<evidence type="ECO:0000256" key="1">
    <source>
        <dbReference type="SAM" id="MobiDB-lite"/>
    </source>
</evidence>
<proteinExistence type="predicted"/>
<evidence type="ECO:0000313" key="3">
    <source>
        <dbReference type="Proteomes" id="UP000886595"/>
    </source>
</evidence>